<name>A0A1V4EVD1_9BACL</name>
<organism evidence="1 2">
    <name type="scientific">Ferroacidibacillus organovorans</name>
    <dbReference type="NCBI Taxonomy" id="1765683"/>
    <lineage>
        <taxon>Bacteria</taxon>
        <taxon>Bacillati</taxon>
        <taxon>Bacillota</taxon>
        <taxon>Bacilli</taxon>
        <taxon>Bacillales</taxon>
        <taxon>Alicyclobacillaceae</taxon>
        <taxon>Ferroacidibacillus</taxon>
    </lineage>
</organism>
<dbReference type="Proteomes" id="UP000190229">
    <property type="component" value="Unassembled WGS sequence"/>
</dbReference>
<accession>A0A1V4EVD1</accession>
<evidence type="ECO:0000313" key="1">
    <source>
        <dbReference type="EMBL" id="OPG16879.1"/>
    </source>
</evidence>
<evidence type="ECO:0000313" key="2">
    <source>
        <dbReference type="Proteomes" id="UP000190229"/>
    </source>
</evidence>
<dbReference type="EMBL" id="MWPS01000012">
    <property type="protein sequence ID" value="OPG16879.1"/>
    <property type="molecule type" value="Genomic_DNA"/>
</dbReference>
<dbReference type="AlphaFoldDB" id="A0A1V4EVD1"/>
<proteinExistence type="predicted"/>
<dbReference type="RefSeq" id="WP_079290063.1">
    <property type="nucleotide sequence ID" value="NZ_MWPS01000012.1"/>
</dbReference>
<sequence>MVYTAETVRMHHQKWIQCHSVYGVHHGLVTHVLERGMILSHVTRVDAAHSSGTDEEQLSAQLLNVHADQSDVSLAFFPAPVPGGIFMPYGGITGIYPAVAPFGW</sequence>
<reference evidence="1 2" key="1">
    <citation type="submission" date="2017-02" db="EMBL/GenBank/DDBJ databases">
        <title>Draft genome of Acidibacillus ferrooxidans Huett2.</title>
        <authorList>
            <person name="Schopf S."/>
        </authorList>
    </citation>
    <scope>NUCLEOTIDE SEQUENCE [LARGE SCALE GENOMIC DNA]</scope>
    <source>
        <strain evidence="1 2">Huett2</strain>
    </source>
</reference>
<comment type="caution">
    <text evidence="1">The sequence shown here is derived from an EMBL/GenBank/DDBJ whole genome shotgun (WGS) entry which is preliminary data.</text>
</comment>
<keyword evidence="2" id="KW-1185">Reference proteome</keyword>
<gene>
    <name evidence="1" type="ORF">B2M26_04575</name>
</gene>
<protein>
    <submittedName>
        <fullName evidence="1">Uncharacterized protein</fullName>
    </submittedName>
</protein>